<dbReference type="AlphaFoldDB" id="A0AAV4XLD7"/>
<accession>A0AAV4XLD7</accession>
<protein>
    <submittedName>
        <fullName evidence="1">Uncharacterized protein</fullName>
    </submittedName>
</protein>
<evidence type="ECO:0000313" key="2">
    <source>
        <dbReference type="Proteomes" id="UP001054945"/>
    </source>
</evidence>
<reference evidence="1 2" key="1">
    <citation type="submission" date="2021-06" db="EMBL/GenBank/DDBJ databases">
        <title>Caerostris extrusa draft genome.</title>
        <authorList>
            <person name="Kono N."/>
            <person name="Arakawa K."/>
        </authorList>
    </citation>
    <scope>NUCLEOTIDE SEQUENCE [LARGE SCALE GENOMIC DNA]</scope>
</reference>
<proteinExistence type="predicted"/>
<sequence length="101" mass="11598">MNCVSYFQTEESYLFLCPSEAIATGRETLKNFTNKNREEEVVVVDLLRFEAGLQRSESIILKLLSKQRTAIGKFSCSIERTKTKIIRAVARDLTSPHLCRR</sequence>
<dbReference type="Proteomes" id="UP001054945">
    <property type="component" value="Unassembled WGS sequence"/>
</dbReference>
<dbReference type="EMBL" id="BPLR01000598">
    <property type="protein sequence ID" value="GIY95947.1"/>
    <property type="molecule type" value="Genomic_DNA"/>
</dbReference>
<evidence type="ECO:0000313" key="1">
    <source>
        <dbReference type="EMBL" id="GIY95947.1"/>
    </source>
</evidence>
<keyword evidence="2" id="KW-1185">Reference proteome</keyword>
<name>A0AAV4XLD7_CAEEX</name>
<organism evidence="1 2">
    <name type="scientific">Caerostris extrusa</name>
    <name type="common">Bark spider</name>
    <name type="synonym">Caerostris bankana</name>
    <dbReference type="NCBI Taxonomy" id="172846"/>
    <lineage>
        <taxon>Eukaryota</taxon>
        <taxon>Metazoa</taxon>
        <taxon>Ecdysozoa</taxon>
        <taxon>Arthropoda</taxon>
        <taxon>Chelicerata</taxon>
        <taxon>Arachnida</taxon>
        <taxon>Araneae</taxon>
        <taxon>Araneomorphae</taxon>
        <taxon>Entelegynae</taxon>
        <taxon>Araneoidea</taxon>
        <taxon>Araneidae</taxon>
        <taxon>Caerostris</taxon>
    </lineage>
</organism>
<gene>
    <name evidence="1" type="ORF">CEXT_270531</name>
</gene>
<comment type="caution">
    <text evidence="1">The sequence shown here is derived from an EMBL/GenBank/DDBJ whole genome shotgun (WGS) entry which is preliminary data.</text>
</comment>